<gene>
    <name evidence="3" type="ORF">SAMN05216290_0636</name>
</gene>
<feature type="region of interest" description="Disordered" evidence="2">
    <location>
        <begin position="1"/>
        <end position="20"/>
    </location>
</feature>
<organism evidence="3 4">
    <name type="scientific">Roseivirga pacifica</name>
    <dbReference type="NCBI Taxonomy" id="1267423"/>
    <lineage>
        <taxon>Bacteria</taxon>
        <taxon>Pseudomonadati</taxon>
        <taxon>Bacteroidota</taxon>
        <taxon>Cytophagia</taxon>
        <taxon>Cytophagales</taxon>
        <taxon>Roseivirgaceae</taxon>
        <taxon>Roseivirga</taxon>
    </lineage>
</organism>
<feature type="coiled-coil region" evidence="1">
    <location>
        <begin position="66"/>
        <end position="100"/>
    </location>
</feature>
<dbReference type="Proteomes" id="UP000199437">
    <property type="component" value="Unassembled WGS sequence"/>
</dbReference>
<dbReference type="GeneID" id="99985385"/>
<dbReference type="AlphaFoldDB" id="A0A1I0MSY6"/>
<protein>
    <submittedName>
        <fullName evidence="3">Uncharacterized protein</fullName>
    </submittedName>
</protein>
<evidence type="ECO:0000313" key="3">
    <source>
        <dbReference type="EMBL" id="SEV91190.1"/>
    </source>
</evidence>
<keyword evidence="4" id="KW-1185">Reference proteome</keyword>
<proteinExistence type="predicted"/>
<evidence type="ECO:0000256" key="2">
    <source>
        <dbReference type="SAM" id="MobiDB-lite"/>
    </source>
</evidence>
<dbReference type="RefSeq" id="WP_090256936.1">
    <property type="nucleotide sequence ID" value="NZ_FOIR01000001.1"/>
</dbReference>
<dbReference type="OrthoDB" id="9950012at2"/>
<feature type="region of interest" description="Disordered" evidence="2">
    <location>
        <begin position="27"/>
        <end position="54"/>
    </location>
</feature>
<evidence type="ECO:0000313" key="4">
    <source>
        <dbReference type="Proteomes" id="UP000199437"/>
    </source>
</evidence>
<sequence length="320" mass="35725">MSSNDINKAQQEADKLSRQQFDLTLNGQAENAGIREVSSAADGNANDTLGSKEKKQKMSWDMLQLITDFENDIGDMLDNLKDLRDEMNRVGNRINKDRAALESGNMDAITFQLMSEHDYSQGKIDGMNDWQKTEALRGHLESDVLTFGQLKEQYIKEEQALQQKLNSDEFHALPQEAQERMKELYKAESQARIVEIDAQAGHLDRERAMTEVRVENDGNSSLFSGVVDTKKADEYSMATEPDGFDDFAAFDEFSSVSSSFADTLDEDNQFSPSAGSITQSFNQAGGLEGKVPDNTVTEELEQQVQDATYGGQSFNKGMNF</sequence>
<reference evidence="4" key="1">
    <citation type="submission" date="2016-10" db="EMBL/GenBank/DDBJ databases">
        <authorList>
            <person name="Varghese N."/>
            <person name="Submissions S."/>
        </authorList>
    </citation>
    <scope>NUCLEOTIDE SEQUENCE [LARGE SCALE GENOMIC DNA]</scope>
    <source>
        <strain evidence="4">CGMCC 1.12402</strain>
    </source>
</reference>
<accession>A0A1I0MSY6</accession>
<keyword evidence="1" id="KW-0175">Coiled coil</keyword>
<name>A0A1I0MSY6_9BACT</name>
<evidence type="ECO:0000256" key="1">
    <source>
        <dbReference type="SAM" id="Coils"/>
    </source>
</evidence>
<dbReference type="EMBL" id="FOIR01000001">
    <property type="protein sequence ID" value="SEV91190.1"/>
    <property type="molecule type" value="Genomic_DNA"/>
</dbReference>
<feature type="compositionally biased region" description="Polar residues" evidence="2">
    <location>
        <begin position="1"/>
        <end position="10"/>
    </location>
</feature>